<proteinExistence type="predicted"/>
<gene>
    <name evidence="1" type="ORF">L2E82_01511</name>
</gene>
<dbReference type="Proteomes" id="UP001055811">
    <property type="component" value="Linkage Group LG01"/>
</dbReference>
<dbReference type="EMBL" id="CM042009">
    <property type="protein sequence ID" value="KAI3788738.1"/>
    <property type="molecule type" value="Genomic_DNA"/>
</dbReference>
<sequence>MREMMPMELNTGAISLLGRKVMQAVVANHSHVWPHLEAILSSPSSSGKNAKSMEWEARLREEAVEA</sequence>
<protein>
    <submittedName>
        <fullName evidence="1">Uncharacterized protein</fullName>
    </submittedName>
</protein>
<keyword evidence="2" id="KW-1185">Reference proteome</keyword>
<evidence type="ECO:0000313" key="2">
    <source>
        <dbReference type="Proteomes" id="UP001055811"/>
    </source>
</evidence>
<evidence type="ECO:0000313" key="1">
    <source>
        <dbReference type="EMBL" id="KAI3788738.1"/>
    </source>
</evidence>
<reference evidence="1 2" key="2">
    <citation type="journal article" date="2022" name="Mol. Ecol. Resour.">
        <title>The genomes of chicory, endive, great burdock and yacon provide insights into Asteraceae paleo-polyploidization history and plant inulin production.</title>
        <authorList>
            <person name="Fan W."/>
            <person name="Wang S."/>
            <person name="Wang H."/>
            <person name="Wang A."/>
            <person name="Jiang F."/>
            <person name="Liu H."/>
            <person name="Zhao H."/>
            <person name="Xu D."/>
            <person name="Zhang Y."/>
        </authorList>
    </citation>
    <scope>NUCLEOTIDE SEQUENCE [LARGE SCALE GENOMIC DNA]</scope>
    <source>
        <strain evidence="2">cv. Punajuju</strain>
        <tissue evidence="1">Leaves</tissue>
    </source>
</reference>
<reference evidence="2" key="1">
    <citation type="journal article" date="2022" name="Mol. Ecol. Resour.">
        <title>The genomes of chicory, endive, great burdock and yacon provide insights into Asteraceae palaeo-polyploidization history and plant inulin production.</title>
        <authorList>
            <person name="Fan W."/>
            <person name="Wang S."/>
            <person name="Wang H."/>
            <person name="Wang A."/>
            <person name="Jiang F."/>
            <person name="Liu H."/>
            <person name="Zhao H."/>
            <person name="Xu D."/>
            <person name="Zhang Y."/>
        </authorList>
    </citation>
    <scope>NUCLEOTIDE SEQUENCE [LARGE SCALE GENOMIC DNA]</scope>
    <source>
        <strain evidence="2">cv. Punajuju</strain>
    </source>
</reference>
<accession>A0ACB9GYT4</accession>
<organism evidence="1 2">
    <name type="scientific">Cichorium intybus</name>
    <name type="common">Chicory</name>
    <dbReference type="NCBI Taxonomy" id="13427"/>
    <lineage>
        <taxon>Eukaryota</taxon>
        <taxon>Viridiplantae</taxon>
        <taxon>Streptophyta</taxon>
        <taxon>Embryophyta</taxon>
        <taxon>Tracheophyta</taxon>
        <taxon>Spermatophyta</taxon>
        <taxon>Magnoliopsida</taxon>
        <taxon>eudicotyledons</taxon>
        <taxon>Gunneridae</taxon>
        <taxon>Pentapetalae</taxon>
        <taxon>asterids</taxon>
        <taxon>campanulids</taxon>
        <taxon>Asterales</taxon>
        <taxon>Asteraceae</taxon>
        <taxon>Cichorioideae</taxon>
        <taxon>Cichorieae</taxon>
        <taxon>Cichoriinae</taxon>
        <taxon>Cichorium</taxon>
    </lineage>
</organism>
<comment type="caution">
    <text evidence="1">The sequence shown here is derived from an EMBL/GenBank/DDBJ whole genome shotgun (WGS) entry which is preliminary data.</text>
</comment>
<name>A0ACB9GYT4_CICIN</name>